<reference evidence="1 2" key="1">
    <citation type="journal article" date="2018" name="Nat. Ecol. Evol.">
        <title>Shark genomes provide insights into elasmobranch evolution and the origin of vertebrates.</title>
        <authorList>
            <person name="Hara Y"/>
            <person name="Yamaguchi K"/>
            <person name="Onimaru K"/>
            <person name="Kadota M"/>
            <person name="Koyanagi M"/>
            <person name="Keeley SD"/>
            <person name="Tatsumi K"/>
            <person name="Tanaka K"/>
            <person name="Motone F"/>
            <person name="Kageyama Y"/>
            <person name="Nozu R"/>
            <person name="Adachi N"/>
            <person name="Nishimura O"/>
            <person name="Nakagawa R"/>
            <person name="Tanegashima C"/>
            <person name="Kiyatake I"/>
            <person name="Matsumoto R"/>
            <person name="Murakumo K"/>
            <person name="Nishida K"/>
            <person name="Terakita A"/>
            <person name="Kuratani S"/>
            <person name="Sato K"/>
            <person name="Hyodo S Kuraku.S."/>
        </authorList>
    </citation>
    <scope>NUCLEOTIDE SEQUENCE [LARGE SCALE GENOMIC DNA]</scope>
</reference>
<gene>
    <name evidence="1" type="ORF">chiPu_0024248</name>
</gene>
<organism evidence="1 2">
    <name type="scientific">Chiloscyllium punctatum</name>
    <name type="common">Brownbanded bambooshark</name>
    <name type="synonym">Hemiscyllium punctatum</name>
    <dbReference type="NCBI Taxonomy" id="137246"/>
    <lineage>
        <taxon>Eukaryota</taxon>
        <taxon>Metazoa</taxon>
        <taxon>Chordata</taxon>
        <taxon>Craniata</taxon>
        <taxon>Vertebrata</taxon>
        <taxon>Chondrichthyes</taxon>
        <taxon>Elasmobranchii</taxon>
        <taxon>Galeomorphii</taxon>
        <taxon>Galeoidea</taxon>
        <taxon>Orectolobiformes</taxon>
        <taxon>Hemiscylliidae</taxon>
        <taxon>Chiloscyllium</taxon>
    </lineage>
</organism>
<sequence length="31" mass="3519">MAMAALPVEAQLDGLLELDPYLEPYSKDLRR</sequence>
<evidence type="ECO:0000313" key="2">
    <source>
        <dbReference type="Proteomes" id="UP000287033"/>
    </source>
</evidence>
<proteinExistence type="predicted"/>
<name>A0A401TCB9_CHIPU</name>
<comment type="caution">
    <text evidence="1">The sequence shown here is derived from an EMBL/GenBank/DDBJ whole genome shotgun (WGS) entry which is preliminary data.</text>
</comment>
<protein>
    <submittedName>
        <fullName evidence="1">Uncharacterized protein</fullName>
    </submittedName>
</protein>
<accession>A0A401TCB9</accession>
<dbReference type="EMBL" id="BEZZ01035654">
    <property type="protein sequence ID" value="GCC40272.1"/>
    <property type="molecule type" value="Genomic_DNA"/>
</dbReference>
<evidence type="ECO:0000313" key="1">
    <source>
        <dbReference type="EMBL" id="GCC40272.1"/>
    </source>
</evidence>
<feature type="non-terminal residue" evidence="1">
    <location>
        <position position="31"/>
    </location>
</feature>
<keyword evidence="2" id="KW-1185">Reference proteome</keyword>
<dbReference type="Proteomes" id="UP000287033">
    <property type="component" value="Unassembled WGS sequence"/>
</dbReference>
<dbReference type="AlphaFoldDB" id="A0A401TCB9"/>